<dbReference type="AlphaFoldDB" id="A0AAD7CMJ3"/>
<dbReference type="EMBL" id="JARKIE010000335">
    <property type="protein sequence ID" value="KAJ7653450.1"/>
    <property type="molecule type" value="Genomic_DNA"/>
</dbReference>
<comment type="caution">
    <text evidence="2">The sequence shown here is derived from an EMBL/GenBank/DDBJ whole genome shotgun (WGS) entry which is preliminary data.</text>
</comment>
<gene>
    <name evidence="2" type="ORF">B0H17DRAFT_957495</name>
</gene>
<sequence>MDELKAQEAVFLQTLLSRHHDPLLLTRCACGKHNRKIGCSDCLDSELLCRQCWLDKHRTMPTHWALIWNATDKFFEKSDFCRVRKNAVIGLGHHGQRCRDAELGRTFTLVDSNGIHATALAFCRCPTADGQRGAPEFQQLLRTGIFPGSIKEPETGYMLGVLEYYRQLRSQGKGSAYNFVHVLRRMADPFFMGSVPVCLSITWTNTGGKSQCMWKRHASSACRSHLVASPDQ</sequence>
<dbReference type="InterPro" id="IPR041457">
    <property type="entry name" value="CxC2_KDZ-assoc"/>
</dbReference>
<proteinExistence type="predicted"/>
<evidence type="ECO:0000259" key="1">
    <source>
        <dbReference type="Pfam" id="PF18803"/>
    </source>
</evidence>
<organism evidence="2 3">
    <name type="scientific">Mycena rosella</name>
    <name type="common">Pink bonnet</name>
    <name type="synonym">Agaricus rosellus</name>
    <dbReference type="NCBI Taxonomy" id="1033263"/>
    <lineage>
        <taxon>Eukaryota</taxon>
        <taxon>Fungi</taxon>
        <taxon>Dikarya</taxon>
        <taxon>Basidiomycota</taxon>
        <taxon>Agaricomycotina</taxon>
        <taxon>Agaricomycetes</taxon>
        <taxon>Agaricomycetidae</taxon>
        <taxon>Agaricales</taxon>
        <taxon>Marasmiineae</taxon>
        <taxon>Mycenaceae</taxon>
        <taxon>Mycena</taxon>
    </lineage>
</organism>
<reference evidence="2" key="1">
    <citation type="submission" date="2023-03" db="EMBL/GenBank/DDBJ databases">
        <title>Massive genome expansion in bonnet fungi (Mycena s.s.) driven by repeated elements and novel gene families across ecological guilds.</title>
        <authorList>
            <consortium name="Lawrence Berkeley National Laboratory"/>
            <person name="Harder C.B."/>
            <person name="Miyauchi S."/>
            <person name="Viragh M."/>
            <person name="Kuo A."/>
            <person name="Thoen E."/>
            <person name="Andreopoulos B."/>
            <person name="Lu D."/>
            <person name="Skrede I."/>
            <person name="Drula E."/>
            <person name="Henrissat B."/>
            <person name="Morin E."/>
            <person name="Kohler A."/>
            <person name="Barry K."/>
            <person name="LaButti K."/>
            <person name="Morin E."/>
            <person name="Salamov A."/>
            <person name="Lipzen A."/>
            <person name="Mereny Z."/>
            <person name="Hegedus B."/>
            <person name="Baldrian P."/>
            <person name="Stursova M."/>
            <person name="Weitz H."/>
            <person name="Taylor A."/>
            <person name="Grigoriev I.V."/>
            <person name="Nagy L.G."/>
            <person name="Martin F."/>
            <person name="Kauserud H."/>
        </authorList>
    </citation>
    <scope>NUCLEOTIDE SEQUENCE</scope>
    <source>
        <strain evidence="2">CBHHK067</strain>
    </source>
</reference>
<evidence type="ECO:0000313" key="2">
    <source>
        <dbReference type="EMBL" id="KAJ7653450.1"/>
    </source>
</evidence>
<dbReference type="Pfam" id="PF18803">
    <property type="entry name" value="CxC2"/>
    <property type="match status" value="1"/>
</dbReference>
<keyword evidence="3" id="KW-1185">Reference proteome</keyword>
<feature type="domain" description="CxC2-like cysteine cluster KDZ transposase-associated" evidence="1">
    <location>
        <begin position="88"/>
        <end position="188"/>
    </location>
</feature>
<protein>
    <recommendedName>
        <fullName evidence="1">CxC2-like cysteine cluster KDZ transposase-associated domain-containing protein</fullName>
    </recommendedName>
</protein>
<evidence type="ECO:0000313" key="3">
    <source>
        <dbReference type="Proteomes" id="UP001221757"/>
    </source>
</evidence>
<dbReference type="Proteomes" id="UP001221757">
    <property type="component" value="Unassembled WGS sequence"/>
</dbReference>
<name>A0AAD7CMJ3_MYCRO</name>
<accession>A0AAD7CMJ3</accession>